<dbReference type="InterPro" id="IPR039424">
    <property type="entry name" value="SBP_5"/>
</dbReference>
<dbReference type="PANTHER" id="PTHR30290:SF38">
    <property type="entry name" value="D,D-DIPEPTIDE-BINDING PERIPLASMIC PROTEIN DDPA-RELATED"/>
    <property type="match status" value="1"/>
</dbReference>
<evidence type="ECO:0000256" key="2">
    <source>
        <dbReference type="ARBA" id="ARBA00005695"/>
    </source>
</evidence>
<dbReference type="CDD" id="cd08502">
    <property type="entry name" value="PBP2_NikA_DppA_OppA_like_16"/>
    <property type="match status" value="1"/>
</dbReference>
<dbReference type="SUPFAM" id="SSF53850">
    <property type="entry name" value="Periplasmic binding protein-like II"/>
    <property type="match status" value="1"/>
</dbReference>
<evidence type="ECO:0000259" key="5">
    <source>
        <dbReference type="Pfam" id="PF00496"/>
    </source>
</evidence>
<evidence type="ECO:0000256" key="1">
    <source>
        <dbReference type="ARBA" id="ARBA00004418"/>
    </source>
</evidence>
<evidence type="ECO:0000256" key="4">
    <source>
        <dbReference type="SAM" id="SignalP"/>
    </source>
</evidence>
<dbReference type="PIRSF" id="PIRSF002741">
    <property type="entry name" value="MppA"/>
    <property type="match status" value="1"/>
</dbReference>
<dbReference type="InterPro" id="IPR030678">
    <property type="entry name" value="Peptide/Ni-bd"/>
</dbReference>
<dbReference type="Gene3D" id="3.40.190.10">
    <property type="entry name" value="Periplasmic binding protein-like II"/>
    <property type="match status" value="1"/>
</dbReference>
<proteinExistence type="inferred from homology"/>
<name>A0ABT1D4Z3_9PROT</name>
<protein>
    <submittedName>
        <fullName evidence="6">ABC transporter substrate-binding protein</fullName>
    </submittedName>
</protein>
<dbReference type="EMBL" id="JAFIRR010000074">
    <property type="protein sequence ID" value="MCO6416997.1"/>
    <property type="molecule type" value="Genomic_DNA"/>
</dbReference>
<evidence type="ECO:0000313" key="6">
    <source>
        <dbReference type="EMBL" id="MCO6416997.1"/>
    </source>
</evidence>
<dbReference type="Pfam" id="PF00496">
    <property type="entry name" value="SBP_bac_5"/>
    <property type="match status" value="1"/>
</dbReference>
<comment type="caution">
    <text evidence="6">The sequence shown here is derived from an EMBL/GenBank/DDBJ whole genome shotgun (WGS) entry which is preliminary data.</text>
</comment>
<feature type="signal peptide" evidence="4">
    <location>
        <begin position="1"/>
        <end position="22"/>
    </location>
</feature>
<keyword evidence="7" id="KW-1185">Reference proteome</keyword>
<feature type="chain" id="PRO_5047450499" evidence="4">
    <location>
        <begin position="23"/>
        <end position="524"/>
    </location>
</feature>
<accession>A0ABT1D4Z3</accession>
<dbReference type="Gene3D" id="3.10.105.10">
    <property type="entry name" value="Dipeptide-binding Protein, Domain 3"/>
    <property type="match status" value="1"/>
</dbReference>
<dbReference type="RefSeq" id="WP_252953627.1">
    <property type="nucleotide sequence ID" value="NZ_JAFIRR010000074.1"/>
</dbReference>
<comment type="subcellular location">
    <subcellularLocation>
        <location evidence="1">Periplasm</location>
    </subcellularLocation>
</comment>
<organism evidence="6 7">
    <name type="scientific">Siccirubricoccus soli</name>
    <dbReference type="NCBI Taxonomy" id="2899147"/>
    <lineage>
        <taxon>Bacteria</taxon>
        <taxon>Pseudomonadati</taxon>
        <taxon>Pseudomonadota</taxon>
        <taxon>Alphaproteobacteria</taxon>
        <taxon>Acetobacterales</taxon>
        <taxon>Roseomonadaceae</taxon>
        <taxon>Siccirubricoccus</taxon>
    </lineage>
</organism>
<feature type="domain" description="Solute-binding protein family 5" evidence="5">
    <location>
        <begin position="69"/>
        <end position="445"/>
    </location>
</feature>
<dbReference type="InterPro" id="IPR000914">
    <property type="entry name" value="SBP_5_dom"/>
</dbReference>
<reference evidence="6 7" key="1">
    <citation type="submission" date="2021-12" db="EMBL/GenBank/DDBJ databases">
        <title>Siccirubricoccus leaddurans sp. nov., a high concentration Zn2+ tolerance bacterium.</title>
        <authorList>
            <person name="Cao Y."/>
        </authorList>
    </citation>
    <scope>NUCLEOTIDE SEQUENCE [LARGE SCALE GENOMIC DNA]</scope>
    <source>
        <strain evidence="6 7">KC 17139</strain>
    </source>
</reference>
<keyword evidence="3 4" id="KW-0732">Signal</keyword>
<sequence>MLRRRNLLATGAALALARPALGQTPKVLVHVPQASIGSLDPVWTTAVVTRNAATMLFETLYGRDEQLNPQPLMLEGHRMEDNAKRWTMRLREGLRFHDGEPVLARDCVASLQRWMVRDPVGQTIKARLEALEAPDDRTLVWRLSKPFASLPYALAKTQPSPVIMPARLAATDPYRQVAEFVGSGPFRWVPEEYVPGSLAVFAKFDGYRPRDEAPSHAAGAHRVLVDRVEWRFIPDAATAANALINGEVDWIDQPLPDLLSRLKRARGVEVGVIDNYGTFGAIRLNHLQGPTTSAALRRVMMAAVDQQEVMTGAMGEDRSLYRAPVGYFLPGTPSANDAGMEAVRQRPDKARLRTMLAQSGYKGERIVCMHPTDQTFYDAFTSVCVAAWREIGLNIDDQSMDWGTIVQRRANTEPLEKGGWSLFPSGFPAAEYRDPVFATNLRGNGRAAWFGWPDDPEVERMRDAWMDSTDEAELRRLDQAIQARSFETVPFIPLGQYFPPSAWRSNLKGLLKGPVPVFWNVEKG</sequence>
<gene>
    <name evidence="6" type="ORF">JYK14_12615</name>
</gene>
<dbReference type="Proteomes" id="UP001523392">
    <property type="component" value="Unassembled WGS sequence"/>
</dbReference>
<dbReference type="PANTHER" id="PTHR30290">
    <property type="entry name" value="PERIPLASMIC BINDING COMPONENT OF ABC TRANSPORTER"/>
    <property type="match status" value="1"/>
</dbReference>
<evidence type="ECO:0000256" key="3">
    <source>
        <dbReference type="ARBA" id="ARBA00022729"/>
    </source>
</evidence>
<evidence type="ECO:0000313" key="7">
    <source>
        <dbReference type="Proteomes" id="UP001523392"/>
    </source>
</evidence>
<comment type="similarity">
    <text evidence="2">Belongs to the bacterial solute-binding protein 5 family.</text>
</comment>